<reference evidence="5" key="4">
    <citation type="submission" date="2015-06" db="UniProtKB">
        <authorList>
            <consortium name="EnsemblMetazoa"/>
        </authorList>
    </citation>
    <scope>IDENTIFICATION</scope>
</reference>
<feature type="transmembrane region" description="Helical" evidence="1">
    <location>
        <begin position="336"/>
        <end position="357"/>
    </location>
</feature>
<feature type="domain" description="Acyltransferase 3" evidence="3">
    <location>
        <begin position="246"/>
        <end position="641"/>
    </location>
</feature>
<keyword evidence="6" id="KW-1185">Reference proteome</keyword>
<evidence type="ECO:0000313" key="5">
    <source>
        <dbReference type="EnsemblMetazoa" id="ADAC001163-PA"/>
    </source>
</evidence>
<keyword evidence="1" id="KW-0472">Membrane</keyword>
<protein>
    <recommendedName>
        <fullName evidence="3">Acyltransferase 3 domain-containing protein</fullName>
    </recommendedName>
</protein>
<dbReference type="OMA" id="HTILEYC"/>
<dbReference type="InterPro" id="IPR002656">
    <property type="entry name" value="Acyl_transf_3_dom"/>
</dbReference>
<reference evidence="4" key="2">
    <citation type="submission" date="2010-05" db="EMBL/GenBank/DDBJ databases">
        <authorList>
            <person name="Almeida L.G."/>
            <person name="Nicolas M.F."/>
            <person name="Souza R.C."/>
            <person name="Vasconcelos A.T.R."/>
        </authorList>
    </citation>
    <scope>NUCLEOTIDE SEQUENCE</scope>
</reference>
<dbReference type="InterPro" id="IPR052728">
    <property type="entry name" value="O2_lipid_transport_reg"/>
</dbReference>
<dbReference type="PANTHER" id="PTHR11161">
    <property type="entry name" value="O-ACYLTRANSFERASE"/>
    <property type="match status" value="1"/>
</dbReference>
<feature type="transmembrane region" description="Helical" evidence="1">
    <location>
        <begin position="619"/>
        <end position="641"/>
    </location>
</feature>
<keyword evidence="1" id="KW-1133">Transmembrane helix</keyword>
<sequence length="666" mass="76656">MNRGLCLVWSVDKWRLWFCLWLVSQVQAEGPYRSPEIFMFDDLESCTARSDTSVYCYAKTVLHVDQFPAGYVVPNTETTDRIVFNHRRHVLELGVCTAKCLDEVHQLSEMERNALDLPDIPVNFTFLIPSKVFPTMVADNRRYSSLVNVCINKRLRDEYGITGHTILEYCRPPSSQPAPPFTFLELAFIAITVAFVGALLIATLVDFYSTNDNAPHDDWVMAFSVRQNWNRLLADPRSPSLHHELLYIDGLRVLVNHLVIVLHSSLTASVVPASNYEEIERLLHHYPFLAYFSANAFLVQLFFTIGGYLLSVNFLQDSRTHSIDARYAIKKLLNRLLRLVPVYGYFVLFSVSVNVRFDTNVNGFRLFTAENGICRQNWWSNLLFVNNLAWPEDLCLMHTWYLATDLQLFVLALALLLVVHRWPKSSGIVFTMAILVSLWMPAYITHTDKLHPVLPAKLGEAKLLTMHEPWIRKIYMPSYANTGSYLAGLIAGYLHDRVINHKLQLSAFPLYRAVDRMITPLLIAILLSCGMWYYIEVPKPSLWVSLYSILYRNVIGVFMATWFLRSINTPKGWFRRILSMKLFTTLGKLTYSVYVLHDVVMRFMLLIEPMGAAVTLGKFVRSIYQVNISAFVGGFFVFLLIEQPMIQLLRPIIDRVCSWSNQKKKN</sequence>
<dbReference type="EnsemblMetazoa" id="ADAC001163-RA">
    <property type="protein sequence ID" value="ADAC001163-PA"/>
    <property type="gene ID" value="ADAC001163"/>
</dbReference>
<feature type="transmembrane region" description="Helical" evidence="1">
    <location>
        <begin position="426"/>
        <end position="444"/>
    </location>
</feature>
<evidence type="ECO:0000256" key="1">
    <source>
        <dbReference type="SAM" id="Phobius"/>
    </source>
</evidence>
<feature type="transmembrane region" description="Helical" evidence="1">
    <location>
        <begin position="291"/>
        <end position="315"/>
    </location>
</feature>
<reference evidence="4" key="3">
    <citation type="journal article" date="2013" name="Nucleic Acids Res.">
        <title>The genome of Anopheles darlingi, the main neotropical malaria vector.</title>
        <authorList>
            <person name="Marinotti O."/>
            <person name="Cerqueira G.C."/>
            <person name="de Almeida L.G."/>
            <person name="Ferro M.I."/>
            <person name="Loreto E.L."/>
            <person name="Zaha A."/>
            <person name="Teixeira S.M."/>
            <person name="Wespiser A.R."/>
            <person name="Almeida E Silva A."/>
            <person name="Schlindwein A.D."/>
            <person name="Pacheco A.C."/>
            <person name="Silva A.L."/>
            <person name="Graveley B.R."/>
            <person name="Walenz B.P."/>
            <person name="Lima Bde A."/>
            <person name="Ribeiro C.A."/>
            <person name="Nunes-Silva C.G."/>
            <person name="de Carvalho C.R."/>
            <person name="Soares C.M."/>
            <person name="de Menezes C.B."/>
            <person name="Matiolli C."/>
            <person name="Caffrey D."/>
            <person name="Araujo D.A."/>
            <person name="de Oliveira D.M."/>
            <person name="Golenbock D."/>
            <person name="Grisard E.C."/>
            <person name="Fantinatti-Garboggini F."/>
            <person name="de Carvalho F.M."/>
            <person name="Barcellos F.G."/>
            <person name="Prosdocimi F."/>
            <person name="May G."/>
            <person name="Azevedo Junior G.M."/>
            <person name="Guimaraes G.M."/>
            <person name="Goldman G.H."/>
            <person name="Padilha I.Q."/>
            <person name="Batista Jda S."/>
            <person name="Ferro J.A."/>
            <person name="Ribeiro J.M."/>
            <person name="Fietto J.L."/>
            <person name="Dabbas K.M."/>
            <person name="Cerdeira L."/>
            <person name="Agnez-Lima L.F."/>
            <person name="Brocchi M."/>
            <person name="de Carvalho M.O."/>
            <person name="Teixeira Mde M."/>
            <person name="Diniz Maia Mde M."/>
            <person name="Goldman M.H."/>
            <person name="Cruz Schneider M.P."/>
            <person name="Felipe M.S."/>
            <person name="Hungria M."/>
            <person name="Nicolas M.F."/>
            <person name="Pereira M."/>
            <person name="Montes M.A."/>
            <person name="Cantao M.E."/>
            <person name="Vincentz M."/>
            <person name="Rafael M.S."/>
            <person name="Silverman N."/>
            <person name="Stoco P.H."/>
            <person name="Souza R.C."/>
            <person name="Vicentini R."/>
            <person name="Gazzinelli R.T."/>
            <person name="Neves Rde O."/>
            <person name="Silva R."/>
            <person name="Astolfi-Filho S."/>
            <person name="Maciel T.E."/>
            <person name="Urmenyi T.P."/>
            <person name="Tadei W.P."/>
            <person name="Camargo E.P."/>
            <person name="de Vasconcelos A.T."/>
        </authorList>
    </citation>
    <scope>NUCLEOTIDE SEQUENCE</scope>
</reference>
<dbReference type="eggNOG" id="KOG3700">
    <property type="taxonomic scope" value="Eukaryota"/>
</dbReference>
<evidence type="ECO:0000256" key="2">
    <source>
        <dbReference type="SAM" id="SignalP"/>
    </source>
</evidence>
<dbReference type="AlphaFoldDB" id="W5JUS7"/>
<feature type="transmembrane region" description="Helical" evidence="1">
    <location>
        <begin position="400"/>
        <end position="419"/>
    </location>
</feature>
<organism evidence="4">
    <name type="scientific">Anopheles darlingi</name>
    <name type="common">Mosquito</name>
    <dbReference type="NCBI Taxonomy" id="43151"/>
    <lineage>
        <taxon>Eukaryota</taxon>
        <taxon>Metazoa</taxon>
        <taxon>Ecdysozoa</taxon>
        <taxon>Arthropoda</taxon>
        <taxon>Hexapoda</taxon>
        <taxon>Insecta</taxon>
        <taxon>Pterygota</taxon>
        <taxon>Neoptera</taxon>
        <taxon>Endopterygota</taxon>
        <taxon>Diptera</taxon>
        <taxon>Nematocera</taxon>
        <taxon>Culicoidea</taxon>
        <taxon>Culicidae</taxon>
        <taxon>Anophelinae</taxon>
        <taxon>Anopheles</taxon>
    </lineage>
</organism>
<dbReference type="EMBL" id="ADMH02000306">
    <property type="protein sequence ID" value="ETN67033.1"/>
    <property type="molecule type" value="Genomic_DNA"/>
</dbReference>
<evidence type="ECO:0000313" key="6">
    <source>
        <dbReference type="Proteomes" id="UP000000673"/>
    </source>
</evidence>
<evidence type="ECO:0000313" key="4">
    <source>
        <dbReference type="EMBL" id="ETN67033.1"/>
    </source>
</evidence>
<feature type="chain" id="PRO_5010155917" description="Acyltransferase 3 domain-containing protein" evidence="2">
    <location>
        <begin position="29"/>
        <end position="666"/>
    </location>
</feature>
<keyword evidence="1" id="KW-0812">Transmembrane</keyword>
<dbReference type="PANTHER" id="PTHR11161:SF22">
    <property type="entry name" value="ACYLTRANSFERASE 3 DOMAIN-CONTAINING PROTEIN-RELATED"/>
    <property type="match status" value="1"/>
</dbReference>
<reference evidence="4 6" key="1">
    <citation type="journal article" date="2010" name="BMC Genomics">
        <title>Combination of measures distinguishes pre-miRNAs from other stem-loops in the genome of the newly sequenced Anopheles darlingi.</title>
        <authorList>
            <person name="Mendes N.D."/>
            <person name="Freitas A.T."/>
            <person name="Vasconcelos A.T."/>
            <person name="Sagot M.F."/>
        </authorList>
    </citation>
    <scope>NUCLEOTIDE SEQUENCE</scope>
</reference>
<name>W5JUS7_ANODA</name>
<dbReference type="Proteomes" id="UP000000673">
    <property type="component" value="Unassembled WGS sequence"/>
</dbReference>
<accession>W5JUS7</accession>
<dbReference type="VEuPathDB" id="VectorBase:ADAR2_005827"/>
<feature type="transmembrane region" description="Helical" evidence="1">
    <location>
        <begin position="181"/>
        <end position="205"/>
    </location>
</feature>
<dbReference type="Pfam" id="PF01757">
    <property type="entry name" value="Acyl_transf_3"/>
    <property type="match status" value="1"/>
</dbReference>
<feature type="transmembrane region" description="Helical" evidence="1">
    <location>
        <begin position="514"/>
        <end position="535"/>
    </location>
</feature>
<dbReference type="GO" id="GO:0016747">
    <property type="term" value="F:acyltransferase activity, transferring groups other than amino-acyl groups"/>
    <property type="evidence" value="ECO:0007669"/>
    <property type="project" value="InterPro"/>
</dbReference>
<dbReference type="VEuPathDB" id="VectorBase:ADAC001163"/>
<proteinExistence type="predicted"/>
<keyword evidence="2" id="KW-0732">Signal</keyword>
<evidence type="ECO:0000259" key="3">
    <source>
        <dbReference type="Pfam" id="PF01757"/>
    </source>
</evidence>
<gene>
    <name evidence="4" type="ORF">AND_001163</name>
</gene>
<dbReference type="HOGENOM" id="CLU_007874_5_0_1"/>
<feature type="transmembrane region" description="Helical" evidence="1">
    <location>
        <begin position="541"/>
        <end position="564"/>
    </location>
</feature>
<feature type="signal peptide" evidence="2">
    <location>
        <begin position="1"/>
        <end position="28"/>
    </location>
</feature>